<evidence type="ECO:0000256" key="3">
    <source>
        <dbReference type="ARBA" id="ARBA00022679"/>
    </source>
</evidence>
<dbReference type="GO" id="GO:0016780">
    <property type="term" value="F:phosphotransferase activity, for other substituted phosphate groups"/>
    <property type="evidence" value="ECO:0007669"/>
    <property type="project" value="TreeGrafter"/>
</dbReference>
<accession>A0A378TB76</accession>
<evidence type="ECO:0000256" key="6">
    <source>
        <dbReference type="ARBA" id="ARBA00023136"/>
    </source>
</evidence>
<dbReference type="Proteomes" id="UP000254978">
    <property type="component" value="Unassembled WGS sequence"/>
</dbReference>
<evidence type="ECO:0000256" key="7">
    <source>
        <dbReference type="SAM" id="Phobius"/>
    </source>
</evidence>
<dbReference type="InterPro" id="IPR017475">
    <property type="entry name" value="EPS_sugar_tfrase"/>
</dbReference>
<evidence type="ECO:0000256" key="1">
    <source>
        <dbReference type="ARBA" id="ARBA00004141"/>
    </source>
</evidence>
<keyword evidence="3 9" id="KW-0808">Transferase</keyword>
<evidence type="ECO:0000256" key="5">
    <source>
        <dbReference type="ARBA" id="ARBA00022989"/>
    </source>
</evidence>
<keyword evidence="4 7" id="KW-0812">Transmembrane</keyword>
<organism evidence="9 10">
    <name type="scientific">Mycolicibacterium tokaiense</name>
    <dbReference type="NCBI Taxonomy" id="39695"/>
    <lineage>
        <taxon>Bacteria</taxon>
        <taxon>Bacillati</taxon>
        <taxon>Actinomycetota</taxon>
        <taxon>Actinomycetes</taxon>
        <taxon>Mycobacteriales</taxon>
        <taxon>Mycobacteriaceae</taxon>
        <taxon>Mycolicibacterium</taxon>
    </lineage>
</organism>
<keyword evidence="6 7" id="KW-0472">Membrane</keyword>
<name>A0A378TB76_9MYCO</name>
<feature type="domain" description="Bacterial sugar transferase" evidence="8">
    <location>
        <begin position="305"/>
        <end position="493"/>
    </location>
</feature>
<dbReference type="AlphaFoldDB" id="A0A378TB76"/>
<protein>
    <submittedName>
        <fullName evidence="9">Sugar transferase</fullName>
    </submittedName>
</protein>
<evidence type="ECO:0000259" key="8">
    <source>
        <dbReference type="Pfam" id="PF02397"/>
    </source>
</evidence>
<sequence length="497" mass="54478">MALRSHLVASMPVADVASLGSLDRPALLTPPSPARHKPRSVAITLASDVLTAAVSLAGGVWWASLDNANLAPGWLTVLFVPLVVLLLSVRGVYQRRLNSKFLNEIGPIETTIAVSAIVWLAAMVLLNVPGRPGKMAIYTWIFAALLIPLGRFVLVAIRRLQQRTGQWGAPTLIVGNGRVAHQIIERLESSPEYGLHPIGLLDDEAPNLGGESLSESAVPYIGTLDDIDRAVTETGAENIFIAFSRSRDQAFTDVVHIAHRRGLRVWVVPRMFDTIGERARIEHIGGLPVLALSYTNPNGWQFTAKHASDRILAGLGLLVISPLFLTLMLLVKLSSPGPIFFQQERVGRDGRVFGCLKFRSMRPPSASDARFELITGAAPGGVEGVDRRTKVGKFMRATSLDELPQLINVLRGEMSLVGPRPERPDFVELFEMQIRRYGERHRVKAGVTGWAQVHGLRGQTSIADRAEWDNYYIENWSLGLDVKILLLTVAAVFRGSE</sequence>
<keyword evidence="5 7" id="KW-1133">Transmembrane helix</keyword>
<dbReference type="Gene3D" id="3.40.50.720">
    <property type="entry name" value="NAD(P)-binding Rossmann-like Domain"/>
    <property type="match status" value="1"/>
</dbReference>
<dbReference type="InterPro" id="IPR003362">
    <property type="entry name" value="Bact_transf"/>
</dbReference>
<feature type="transmembrane region" description="Helical" evidence="7">
    <location>
        <begin position="74"/>
        <end position="93"/>
    </location>
</feature>
<comment type="similarity">
    <text evidence="2">Belongs to the bacterial sugar transferase family.</text>
</comment>
<dbReference type="PANTHER" id="PTHR30576:SF0">
    <property type="entry name" value="UNDECAPRENYL-PHOSPHATE N-ACETYLGALACTOSAMINYL 1-PHOSPHATE TRANSFERASE-RELATED"/>
    <property type="match status" value="1"/>
</dbReference>
<evidence type="ECO:0000313" key="10">
    <source>
        <dbReference type="Proteomes" id="UP000254978"/>
    </source>
</evidence>
<comment type="subcellular location">
    <subcellularLocation>
        <location evidence="1">Membrane</location>
        <topology evidence="1">Multi-pass membrane protein</topology>
    </subcellularLocation>
</comment>
<gene>
    <name evidence="9" type="primary">wcaJ_2</name>
    <name evidence="9" type="ORF">NCTC10821_01557</name>
</gene>
<dbReference type="NCBIfam" id="TIGR03025">
    <property type="entry name" value="EPS_sugtrans"/>
    <property type="match status" value="1"/>
</dbReference>
<dbReference type="GO" id="GO:0016020">
    <property type="term" value="C:membrane"/>
    <property type="evidence" value="ECO:0007669"/>
    <property type="project" value="UniProtKB-SubCell"/>
</dbReference>
<evidence type="ECO:0000313" key="9">
    <source>
        <dbReference type="EMBL" id="STZ58051.1"/>
    </source>
</evidence>
<feature type="transmembrane region" description="Helical" evidence="7">
    <location>
        <begin position="41"/>
        <end position="62"/>
    </location>
</feature>
<dbReference type="PANTHER" id="PTHR30576">
    <property type="entry name" value="COLANIC BIOSYNTHESIS UDP-GLUCOSE LIPID CARRIER TRANSFERASE"/>
    <property type="match status" value="1"/>
</dbReference>
<dbReference type="EMBL" id="UGQT01000001">
    <property type="protein sequence ID" value="STZ58051.1"/>
    <property type="molecule type" value="Genomic_DNA"/>
</dbReference>
<proteinExistence type="inferred from homology"/>
<evidence type="ECO:0000256" key="2">
    <source>
        <dbReference type="ARBA" id="ARBA00006464"/>
    </source>
</evidence>
<feature type="transmembrane region" description="Helical" evidence="7">
    <location>
        <begin position="105"/>
        <end position="125"/>
    </location>
</feature>
<dbReference type="Pfam" id="PF13727">
    <property type="entry name" value="CoA_binding_3"/>
    <property type="match status" value="1"/>
</dbReference>
<evidence type="ECO:0000256" key="4">
    <source>
        <dbReference type="ARBA" id="ARBA00022692"/>
    </source>
</evidence>
<dbReference type="Pfam" id="PF02397">
    <property type="entry name" value="Bac_transf"/>
    <property type="match status" value="1"/>
</dbReference>
<feature type="transmembrane region" description="Helical" evidence="7">
    <location>
        <begin position="311"/>
        <end position="331"/>
    </location>
</feature>
<keyword evidence="10" id="KW-1185">Reference proteome</keyword>
<reference evidence="9 10" key="1">
    <citation type="submission" date="2018-06" db="EMBL/GenBank/DDBJ databases">
        <authorList>
            <consortium name="Pathogen Informatics"/>
            <person name="Doyle S."/>
        </authorList>
    </citation>
    <scope>NUCLEOTIDE SEQUENCE [LARGE SCALE GENOMIC DNA]</scope>
    <source>
        <strain evidence="9 10">NCTC10821</strain>
    </source>
</reference>
<feature type="transmembrane region" description="Helical" evidence="7">
    <location>
        <begin position="137"/>
        <end position="157"/>
    </location>
</feature>